<comment type="caution">
    <text evidence="1">The sequence shown here is derived from an EMBL/GenBank/DDBJ whole genome shotgun (WGS) entry which is preliminary data.</text>
</comment>
<reference evidence="1 2" key="1">
    <citation type="submission" date="2023-04" db="EMBL/GenBank/DDBJ databases">
        <title>Forest soil microbial communities from Buena Vista Peninsula, Colon Province, Panama.</title>
        <authorList>
            <person name="Bouskill N."/>
        </authorList>
    </citation>
    <scope>NUCLEOTIDE SEQUENCE [LARGE SCALE GENOMIC DNA]</scope>
    <source>
        <strain evidence="1 2">CFH S0262</strain>
    </source>
</reference>
<proteinExistence type="predicted"/>
<protein>
    <submittedName>
        <fullName evidence="1">Uncharacterized protein</fullName>
    </submittedName>
</protein>
<organism evidence="1 2">
    <name type="scientific">Prescottella agglutinans</name>
    <dbReference type="NCBI Taxonomy" id="1644129"/>
    <lineage>
        <taxon>Bacteria</taxon>
        <taxon>Bacillati</taxon>
        <taxon>Actinomycetota</taxon>
        <taxon>Actinomycetes</taxon>
        <taxon>Mycobacteriales</taxon>
        <taxon>Nocardiaceae</taxon>
        <taxon>Prescottella</taxon>
    </lineage>
</organism>
<evidence type="ECO:0000313" key="2">
    <source>
        <dbReference type="Proteomes" id="UP001160334"/>
    </source>
</evidence>
<keyword evidence="2" id="KW-1185">Reference proteome</keyword>
<sequence>MSTAVLGQAVACAESPRRNCDDILDTTKSEGGVESARAVTLRADLPLLACREHAPVDS</sequence>
<accession>A0ABT6MKC9</accession>
<evidence type="ECO:0000313" key="1">
    <source>
        <dbReference type="EMBL" id="MDH6284339.1"/>
    </source>
</evidence>
<gene>
    <name evidence="1" type="ORF">M2280_005597</name>
</gene>
<name>A0ABT6MKC9_9NOCA</name>
<dbReference type="Proteomes" id="UP001160334">
    <property type="component" value="Unassembled WGS sequence"/>
</dbReference>
<dbReference type="EMBL" id="JARXVC010000020">
    <property type="protein sequence ID" value="MDH6284339.1"/>
    <property type="molecule type" value="Genomic_DNA"/>
</dbReference>